<evidence type="ECO:0000256" key="2">
    <source>
        <dbReference type="ARBA" id="ARBA00022723"/>
    </source>
</evidence>
<comment type="caution">
    <text evidence="7">The sequence shown here is derived from an EMBL/GenBank/DDBJ whole genome shotgun (WGS) entry which is preliminary data.</text>
</comment>
<dbReference type="InterPro" id="IPR006963">
    <property type="entry name" value="Mopterin_OxRdtase_4Fe-4S_dom"/>
</dbReference>
<dbReference type="CDD" id="cd00508">
    <property type="entry name" value="MopB_CT_Fdh-Nap-like"/>
    <property type="match status" value="1"/>
</dbReference>
<evidence type="ECO:0000313" key="7">
    <source>
        <dbReference type="EMBL" id="MTE18943.1"/>
    </source>
</evidence>
<dbReference type="Proteomes" id="UP000473014">
    <property type="component" value="Unassembled WGS sequence"/>
</dbReference>
<dbReference type="Pfam" id="PF01568">
    <property type="entry name" value="Molydop_binding"/>
    <property type="match status" value="1"/>
</dbReference>
<dbReference type="Gene3D" id="2.40.40.20">
    <property type="match status" value="1"/>
</dbReference>
<organism evidence="7 8">
    <name type="scientific">Streptomyces taklimakanensis</name>
    <dbReference type="NCBI Taxonomy" id="2569853"/>
    <lineage>
        <taxon>Bacteria</taxon>
        <taxon>Bacillati</taxon>
        <taxon>Actinomycetota</taxon>
        <taxon>Actinomycetes</taxon>
        <taxon>Kitasatosporales</taxon>
        <taxon>Streptomycetaceae</taxon>
        <taxon>Streptomyces</taxon>
    </lineage>
</organism>
<dbReference type="InterPro" id="IPR050123">
    <property type="entry name" value="Prok_molybdopt-oxidoreductase"/>
</dbReference>
<dbReference type="Gene3D" id="2.20.25.90">
    <property type="entry name" value="ADC-like domains"/>
    <property type="match status" value="1"/>
</dbReference>
<dbReference type="InterPro" id="IPR006656">
    <property type="entry name" value="Mopterin_OxRdtase"/>
</dbReference>
<keyword evidence="4" id="KW-0411">Iron-sulfur</keyword>
<dbReference type="Gene3D" id="3.40.228.10">
    <property type="entry name" value="Dimethylsulfoxide Reductase, domain 2"/>
    <property type="match status" value="1"/>
</dbReference>
<evidence type="ECO:0000259" key="6">
    <source>
        <dbReference type="PROSITE" id="PS51669"/>
    </source>
</evidence>
<feature type="compositionally biased region" description="Pro residues" evidence="5">
    <location>
        <begin position="571"/>
        <end position="580"/>
    </location>
</feature>
<dbReference type="SUPFAM" id="SSF53706">
    <property type="entry name" value="Formate dehydrogenase/DMSO reductase, domains 1-3"/>
    <property type="match status" value="1"/>
</dbReference>
<feature type="region of interest" description="Disordered" evidence="5">
    <location>
        <begin position="557"/>
        <end position="583"/>
    </location>
</feature>
<dbReference type="PROSITE" id="PS51669">
    <property type="entry name" value="4FE4S_MOW_BIS_MGD"/>
    <property type="match status" value="1"/>
</dbReference>
<keyword evidence="3" id="KW-0408">Iron</keyword>
<keyword evidence="1" id="KW-0004">4Fe-4S</keyword>
<dbReference type="GO" id="GO:0003954">
    <property type="term" value="F:NADH dehydrogenase activity"/>
    <property type="evidence" value="ECO:0007669"/>
    <property type="project" value="TreeGrafter"/>
</dbReference>
<dbReference type="GO" id="GO:0022904">
    <property type="term" value="P:respiratory electron transport chain"/>
    <property type="evidence" value="ECO:0007669"/>
    <property type="project" value="TreeGrafter"/>
</dbReference>
<feature type="domain" description="4Fe-4S Mo/W bis-MGD-type" evidence="6">
    <location>
        <begin position="18"/>
        <end position="79"/>
    </location>
</feature>
<dbReference type="Gene3D" id="3.40.50.740">
    <property type="match status" value="1"/>
</dbReference>
<name>A0A6G2BA54_9ACTN</name>
<dbReference type="GO" id="GO:0016020">
    <property type="term" value="C:membrane"/>
    <property type="evidence" value="ECO:0007669"/>
    <property type="project" value="TreeGrafter"/>
</dbReference>
<evidence type="ECO:0000256" key="1">
    <source>
        <dbReference type="ARBA" id="ARBA00022485"/>
    </source>
</evidence>
<dbReference type="Pfam" id="PF00384">
    <property type="entry name" value="Molybdopterin"/>
    <property type="match status" value="1"/>
</dbReference>
<evidence type="ECO:0000313" key="8">
    <source>
        <dbReference type="Proteomes" id="UP000473014"/>
    </source>
</evidence>
<keyword evidence="8" id="KW-1185">Reference proteome</keyword>
<gene>
    <name evidence="7" type="ORF">F0L17_07310</name>
</gene>
<dbReference type="InterPro" id="IPR009010">
    <property type="entry name" value="Asp_de-COase-like_dom_sf"/>
</dbReference>
<reference evidence="7 8" key="1">
    <citation type="submission" date="2019-11" db="EMBL/GenBank/DDBJ databases">
        <authorList>
            <person name="Yuan L."/>
        </authorList>
    </citation>
    <scope>NUCLEOTIDE SEQUENCE [LARGE SCALE GENOMIC DNA]</scope>
    <source>
        <strain evidence="7 8">TRM43335</strain>
    </source>
</reference>
<evidence type="ECO:0000256" key="5">
    <source>
        <dbReference type="SAM" id="MobiDB-lite"/>
    </source>
</evidence>
<sequence length="738" mass="78062">MSATTAPPTGPHPRGTAAATVDTHCPYCALQCGMGLRPASGEAASDVPLEVVERTAFDVNRGALCGKGRTAPALLSSRVRLTGPLVRRRPGGSLEPAGWEEALDRVVEGLSGVRAAHGPDAVGVFGGGGLTNEKAYALGKFARLVLGTSQIDYNGRFCMSSAAAALNRAFGLDRGLPFPLADVARTGCVILVGANPADTMPPALRYFTELRENGGKLIVVDPRRTRTAEQADLHLAPRPGTDLALALGMLHLVVAEGRVDEEFVAARTTGWAEARAAAMAHWPEWVERVTGVPVPALREAVAMFCDAESSMVLTARGPEQQSKGTDTVGSWINLCLATGRAGRPLSGYGCLTGQGNGQGGREHGQKADQLPGYRRLDDPAAREHVARVWGVDPQVLPKPGRSAYELLDALGTDVRALLLTGSNPVVSAPRAAHVTERIASLDFLAVCDVVLSETAELADVVLPVAQWAEETGTTTNLEGRVLLRRRAVSPPPGVRTDLEVLSALAARLGWERGFPSDPEEVFEELRRASAGGPADYSGITYRRVAEEDGVFWPCPLRPRLPAAGEDDGPAPDGPPAPHPGTPRLFLDRFATEDGRARFVPVTHRPSAEEPDADHPLLLTTGRVPAHYQSGAQTRRVAELNAAEPGPFVQLHPRLAERVGVAEGDPVAVVSRRGRAVAPARITPDIRPDTVFMPFHWPGAGRANTLTNPALDPVSRMPEFKVCAVRVEAAGSGSDGAAP</sequence>
<dbReference type="SMART" id="SM00926">
    <property type="entry name" value="Molybdop_Fe4S4"/>
    <property type="match status" value="1"/>
</dbReference>
<dbReference type="AlphaFoldDB" id="A0A6G2BA54"/>
<dbReference type="SUPFAM" id="SSF50692">
    <property type="entry name" value="ADC-like"/>
    <property type="match status" value="1"/>
</dbReference>
<keyword evidence="2" id="KW-0479">Metal-binding</keyword>
<dbReference type="PANTHER" id="PTHR43105">
    <property type="entry name" value="RESPIRATORY NITRATE REDUCTASE"/>
    <property type="match status" value="1"/>
</dbReference>
<evidence type="ECO:0000256" key="3">
    <source>
        <dbReference type="ARBA" id="ARBA00023004"/>
    </source>
</evidence>
<evidence type="ECO:0000256" key="4">
    <source>
        <dbReference type="ARBA" id="ARBA00023014"/>
    </source>
</evidence>
<dbReference type="RefSeq" id="WP_155070432.1">
    <property type="nucleotide sequence ID" value="NZ_WIXO01000001.1"/>
</dbReference>
<dbReference type="GO" id="GO:0051539">
    <property type="term" value="F:4 iron, 4 sulfur cluster binding"/>
    <property type="evidence" value="ECO:0007669"/>
    <property type="project" value="UniProtKB-KW"/>
</dbReference>
<dbReference type="InterPro" id="IPR006657">
    <property type="entry name" value="MoPterin_dinucl-bd_dom"/>
</dbReference>
<protein>
    <submittedName>
        <fullName evidence="7">Molybdopterin-dependent oxidoreductase</fullName>
    </submittedName>
</protein>
<proteinExistence type="predicted"/>
<dbReference type="PANTHER" id="PTHR43105:SF10">
    <property type="entry name" value="NADH-QUINONE OXIDOREDUCTASE SUBUNIT G"/>
    <property type="match status" value="1"/>
</dbReference>
<dbReference type="GO" id="GO:0043546">
    <property type="term" value="F:molybdopterin cofactor binding"/>
    <property type="evidence" value="ECO:0007669"/>
    <property type="project" value="InterPro"/>
</dbReference>
<dbReference type="Pfam" id="PF04879">
    <property type="entry name" value="Molybdop_Fe4S4"/>
    <property type="match status" value="1"/>
</dbReference>
<accession>A0A6G2BA54</accession>
<dbReference type="GO" id="GO:0046872">
    <property type="term" value="F:metal ion binding"/>
    <property type="evidence" value="ECO:0007669"/>
    <property type="project" value="UniProtKB-KW"/>
</dbReference>
<dbReference type="OrthoDB" id="7376058at2"/>
<dbReference type="EMBL" id="WIXO01000001">
    <property type="protein sequence ID" value="MTE18943.1"/>
    <property type="molecule type" value="Genomic_DNA"/>
</dbReference>